<comment type="caution">
    <text evidence="2">The sequence shown here is derived from an EMBL/GenBank/DDBJ whole genome shotgun (WGS) entry which is preliminary data.</text>
</comment>
<dbReference type="SUPFAM" id="SSF88697">
    <property type="entry name" value="PUA domain-like"/>
    <property type="match status" value="1"/>
</dbReference>
<dbReference type="Gene3D" id="3.10.590.10">
    <property type="entry name" value="ph1033 like domains"/>
    <property type="match status" value="1"/>
</dbReference>
<evidence type="ECO:0000259" key="1">
    <source>
        <dbReference type="SMART" id="SM00507"/>
    </source>
</evidence>
<dbReference type="Gene3D" id="1.10.30.50">
    <property type="match status" value="1"/>
</dbReference>
<sequence length="396" mass="46317">MKKDMLYDIATILVDVANKKRTITYKELSVKLNQEITPLNLGQPIGELSYISHDLGLPLISVLVVNQETRIPGDGFFKLSSELKKINEVDAMIDFQNEAARAYECTEWNRLLEHLSGECIEENVIRYMNLRKKVKKKTLNNKPKYWLIVHDITAYEENPRLLGFSDKIYNAKNIEAKDIIVYYFSKSKAIKGIYEVAEKPWIKEPRWISEHQIEITPIIELENEIDFEKVVPEISLFTNKDRWYSHIQGTNAIRELSDEDYKTIEDYVIECMIQNNESGYAILQEDDNDLINETIEVKINRMKRYQSIVNNLKNKYNNTCQIEGCNFTFKKKNGDYYSEGHHLEPLSENGSQDSSNVVILCPNHHRMFHYANIAIHEQKGNKRKVIINGENYFIIY</sequence>
<dbReference type="EMBL" id="LFVU01000004">
    <property type="protein sequence ID" value="KMT22894.1"/>
    <property type="molecule type" value="Genomic_DNA"/>
</dbReference>
<reference evidence="2 3" key="1">
    <citation type="submission" date="2015-06" db="EMBL/GenBank/DDBJ databases">
        <title>Draft genome sequence of the purine-degrading Clostridium cylindrosporum HC-1 (DSM 605).</title>
        <authorList>
            <person name="Poehlein A."/>
            <person name="Schiel-Bengelsdorf B."/>
            <person name="Bengelsdorf F."/>
            <person name="Daniel R."/>
            <person name="Duerre P."/>
        </authorList>
    </citation>
    <scope>NUCLEOTIDE SEQUENCE [LARGE SCALE GENOMIC DNA]</scope>
    <source>
        <strain evidence="2 3">DSM 605</strain>
    </source>
</reference>
<keyword evidence="3" id="KW-1185">Reference proteome</keyword>
<evidence type="ECO:0000313" key="2">
    <source>
        <dbReference type="EMBL" id="KMT22894.1"/>
    </source>
</evidence>
<dbReference type="InterPro" id="IPR003615">
    <property type="entry name" value="HNH_nuc"/>
</dbReference>
<evidence type="ECO:0000313" key="3">
    <source>
        <dbReference type="Proteomes" id="UP000036756"/>
    </source>
</evidence>
<gene>
    <name evidence="2" type="ORF">CLCY_5c01330</name>
</gene>
<dbReference type="Proteomes" id="UP000036756">
    <property type="component" value="Unassembled WGS sequence"/>
</dbReference>
<name>A0A0J8DF64_CLOCY</name>
<feature type="domain" description="HNH nuclease" evidence="1">
    <location>
        <begin position="307"/>
        <end position="366"/>
    </location>
</feature>
<dbReference type="InterPro" id="IPR015947">
    <property type="entry name" value="PUA-like_sf"/>
</dbReference>
<accession>A0A0J8DF64</accession>
<dbReference type="GO" id="GO:0003676">
    <property type="term" value="F:nucleic acid binding"/>
    <property type="evidence" value="ECO:0007669"/>
    <property type="project" value="InterPro"/>
</dbReference>
<dbReference type="GO" id="GO:0008270">
    <property type="term" value="F:zinc ion binding"/>
    <property type="evidence" value="ECO:0007669"/>
    <property type="project" value="InterPro"/>
</dbReference>
<proteinExistence type="predicted"/>
<dbReference type="Pfam" id="PF01844">
    <property type="entry name" value="HNH"/>
    <property type="match status" value="1"/>
</dbReference>
<dbReference type="AlphaFoldDB" id="A0A0J8DF64"/>
<dbReference type="RefSeq" id="WP_048569624.1">
    <property type="nucleotide sequence ID" value="NZ_LFVU01000004.1"/>
</dbReference>
<dbReference type="PATRIC" id="fig|1121307.3.peg.2069"/>
<dbReference type="SMART" id="SM00507">
    <property type="entry name" value="HNHc"/>
    <property type="match status" value="1"/>
</dbReference>
<protein>
    <recommendedName>
        <fullName evidence="1">HNH nuclease domain-containing protein</fullName>
    </recommendedName>
</protein>
<organism evidence="2 3">
    <name type="scientific">Clostridium cylindrosporum DSM 605</name>
    <dbReference type="NCBI Taxonomy" id="1121307"/>
    <lineage>
        <taxon>Bacteria</taxon>
        <taxon>Bacillati</taxon>
        <taxon>Bacillota</taxon>
        <taxon>Clostridia</taxon>
        <taxon>Eubacteriales</taxon>
        <taxon>Clostridiaceae</taxon>
        <taxon>Clostridium</taxon>
    </lineage>
</organism>
<dbReference type="InterPro" id="IPR002711">
    <property type="entry name" value="HNH"/>
</dbReference>
<dbReference type="GO" id="GO:0004519">
    <property type="term" value="F:endonuclease activity"/>
    <property type="evidence" value="ECO:0007669"/>
    <property type="project" value="InterPro"/>
</dbReference>
<dbReference type="CDD" id="cd00085">
    <property type="entry name" value="HNHc"/>
    <property type="match status" value="1"/>
</dbReference>